<proteinExistence type="predicted"/>
<name>A0A811ULH7_CERCA</name>
<organism evidence="1 2">
    <name type="scientific">Ceratitis capitata</name>
    <name type="common">Mediterranean fruit fly</name>
    <name type="synonym">Tephritis capitata</name>
    <dbReference type="NCBI Taxonomy" id="7213"/>
    <lineage>
        <taxon>Eukaryota</taxon>
        <taxon>Metazoa</taxon>
        <taxon>Ecdysozoa</taxon>
        <taxon>Arthropoda</taxon>
        <taxon>Hexapoda</taxon>
        <taxon>Insecta</taxon>
        <taxon>Pterygota</taxon>
        <taxon>Neoptera</taxon>
        <taxon>Endopterygota</taxon>
        <taxon>Diptera</taxon>
        <taxon>Brachycera</taxon>
        <taxon>Muscomorpha</taxon>
        <taxon>Tephritoidea</taxon>
        <taxon>Tephritidae</taxon>
        <taxon>Ceratitis</taxon>
        <taxon>Ceratitis</taxon>
    </lineage>
</organism>
<evidence type="ECO:0000313" key="1">
    <source>
        <dbReference type="EMBL" id="CAD7000042.1"/>
    </source>
</evidence>
<protein>
    <submittedName>
        <fullName evidence="1">(Mediterranean fruit fly) hypothetical protein</fullName>
    </submittedName>
</protein>
<feature type="non-terminal residue" evidence="1">
    <location>
        <position position="1"/>
    </location>
</feature>
<accession>A0A811ULH7</accession>
<dbReference type="AlphaFoldDB" id="A0A811ULH7"/>
<evidence type="ECO:0000313" key="2">
    <source>
        <dbReference type="Proteomes" id="UP000606786"/>
    </source>
</evidence>
<gene>
    <name evidence="1" type="ORF">CCAP1982_LOCUS8546</name>
</gene>
<dbReference type="Proteomes" id="UP000606786">
    <property type="component" value="Unassembled WGS sequence"/>
</dbReference>
<reference evidence="1" key="1">
    <citation type="submission" date="2020-11" db="EMBL/GenBank/DDBJ databases">
        <authorList>
            <person name="Whitehead M."/>
        </authorList>
    </citation>
    <scope>NUCLEOTIDE SEQUENCE</scope>
    <source>
        <strain evidence="1">EGII</strain>
    </source>
</reference>
<comment type="caution">
    <text evidence="1">The sequence shown here is derived from an EMBL/GenBank/DDBJ whole genome shotgun (WGS) entry which is preliminary data.</text>
</comment>
<sequence length="56" mass="6411">RYESKKVFMALRAPLAFCYFRYVTTLLNGDLVVDDGARVLVRNGFAVKAQLAWAER</sequence>
<dbReference type="EMBL" id="CAJHJT010000012">
    <property type="protein sequence ID" value="CAD7000042.1"/>
    <property type="molecule type" value="Genomic_DNA"/>
</dbReference>
<keyword evidence="2" id="KW-1185">Reference proteome</keyword>